<reference evidence="8 9" key="1">
    <citation type="submission" date="2016-10" db="EMBL/GenBank/DDBJ databases">
        <title>Evaluation of Human, Veterinary and Environmental Mycobacterium chelonae Isolates by Core Genome Phylogenomic Analysis, Targeted Gene Comparison, and Anti-microbial Susceptibility Patterns: A Tale of Mistaken Identities.</title>
        <authorList>
            <person name="Fogelson S.B."/>
            <person name="Camus A.C."/>
            <person name="Lorenz W."/>
            <person name="Vasireddy R."/>
            <person name="Vasireddy S."/>
            <person name="Smith T."/>
            <person name="Brown-Elliott B.A."/>
            <person name="Wallace R.J.Jr."/>
            <person name="Hasan N.A."/>
            <person name="Reischl U."/>
            <person name="Sanchez S."/>
        </authorList>
    </citation>
    <scope>NUCLEOTIDE SEQUENCE [LARGE SCALE GENOMIC DNA]</scope>
    <source>
        <strain evidence="8 9">1559</strain>
    </source>
</reference>
<dbReference type="InterPro" id="IPR038078">
    <property type="entry name" value="PhoU-like_sf"/>
</dbReference>
<dbReference type="GO" id="GO:0030643">
    <property type="term" value="P:intracellular phosphate ion homeostasis"/>
    <property type="evidence" value="ECO:0007669"/>
    <property type="project" value="InterPro"/>
</dbReference>
<dbReference type="SUPFAM" id="SSF109755">
    <property type="entry name" value="PhoU-like"/>
    <property type="match status" value="1"/>
</dbReference>
<evidence type="ECO:0000256" key="3">
    <source>
        <dbReference type="ARBA" id="ARBA00011738"/>
    </source>
</evidence>
<dbReference type="RefSeq" id="WP_070939463.1">
    <property type="nucleotide sequence ID" value="NZ_MLIK01000024.1"/>
</dbReference>
<dbReference type="GO" id="GO:0006817">
    <property type="term" value="P:phosphate ion transport"/>
    <property type="evidence" value="ECO:0007669"/>
    <property type="project" value="UniProtKB-KW"/>
</dbReference>
<feature type="domain" description="PhoU" evidence="7">
    <location>
        <begin position="19"/>
        <end position="103"/>
    </location>
</feature>
<evidence type="ECO:0000313" key="8">
    <source>
        <dbReference type="EMBL" id="OHU18808.1"/>
    </source>
</evidence>
<keyword evidence="4" id="KW-0813">Transport</keyword>
<evidence type="ECO:0000256" key="4">
    <source>
        <dbReference type="ARBA" id="ARBA00022448"/>
    </source>
</evidence>
<dbReference type="Pfam" id="PF01895">
    <property type="entry name" value="PhoU"/>
    <property type="match status" value="2"/>
</dbReference>
<dbReference type="EMBL" id="MLIK01000024">
    <property type="protein sequence ID" value="OHU18808.1"/>
    <property type="molecule type" value="Genomic_DNA"/>
</dbReference>
<evidence type="ECO:0000256" key="1">
    <source>
        <dbReference type="ARBA" id="ARBA00004496"/>
    </source>
</evidence>
<dbReference type="Proteomes" id="UP000179616">
    <property type="component" value="Unassembled WGS sequence"/>
</dbReference>
<dbReference type="InterPro" id="IPR026022">
    <property type="entry name" value="PhoU_dom"/>
</dbReference>
<dbReference type="GeneID" id="57169089"/>
<name>A0A1S1L7Q5_9MYCO</name>
<evidence type="ECO:0000313" key="9">
    <source>
        <dbReference type="Proteomes" id="UP000179616"/>
    </source>
</evidence>
<dbReference type="AlphaFoldDB" id="A0A1S1L7Q5"/>
<feature type="domain" description="PhoU" evidence="7">
    <location>
        <begin position="122"/>
        <end position="204"/>
    </location>
</feature>
<sequence>MRTVFHQQLDALHAGIAHACGLAGHAMECATAALLQADLFLAEEVFAEHDHIVNLASRTEGDAFVLLARQAPVAGDLRAVVAALKNVADVDRMASLALHVAKTARRRHPAHALPEDVREVFSEMGHIAVTIGNSAKTVLLESDPEKAQQLGRDDEAMNRLHQHLFTVLADPHWAYGTATAVDVTLLGRFYERFADHAVEIGRRVIYQNTGSTARAGKD</sequence>
<dbReference type="PANTHER" id="PTHR42930">
    <property type="entry name" value="PHOSPHATE-SPECIFIC TRANSPORT SYSTEM ACCESSORY PROTEIN PHOU"/>
    <property type="match status" value="1"/>
</dbReference>
<comment type="similarity">
    <text evidence="2">Belongs to the PhoU family.</text>
</comment>
<dbReference type="FunFam" id="1.20.58.220:FF:000004">
    <property type="entry name" value="Phosphate-specific transport system accessory protein PhoU"/>
    <property type="match status" value="1"/>
</dbReference>
<dbReference type="Gene3D" id="1.20.58.220">
    <property type="entry name" value="Phosphate transport system protein phou homolog 2, domain 2"/>
    <property type="match status" value="1"/>
</dbReference>
<comment type="caution">
    <text evidence="8">The sequence shown here is derived from an EMBL/GenBank/DDBJ whole genome shotgun (WGS) entry which is preliminary data.</text>
</comment>
<comment type="subunit">
    <text evidence="3">Homodimer.</text>
</comment>
<dbReference type="OrthoDB" id="9814256at2"/>
<dbReference type="GO" id="GO:0005737">
    <property type="term" value="C:cytoplasm"/>
    <property type="evidence" value="ECO:0007669"/>
    <property type="project" value="UniProtKB-SubCell"/>
</dbReference>
<evidence type="ECO:0000259" key="7">
    <source>
        <dbReference type="Pfam" id="PF01895"/>
    </source>
</evidence>
<proteinExistence type="inferred from homology"/>
<dbReference type="STRING" id="948102.BKG76_19935"/>
<evidence type="ECO:0000256" key="6">
    <source>
        <dbReference type="ARBA" id="ARBA00022592"/>
    </source>
</evidence>
<dbReference type="NCBIfam" id="TIGR02135">
    <property type="entry name" value="phoU_full"/>
    <property type="match status" value="1"/>
</dbReference>
<dbReference type="PANTHER" id="PTHR42930:SF3">
    <property type="entry name" value="PHOSPHATE-SPECIFIC TRANSPORT SYSTEM ACCESSORY PROTEIN PHOU"/>
    <property type="match status" value="1"/>
</dbReference>
<evidence type="ECO:0000256" key="5">
    <source>
        <dbReference type="ARBA" id="ARBA00022490"/>
    </source>
</evidence>
<evidence type="ECO:0000256" key="2">
    <source>
        <dbReference type="ARBA" id="ARBA00008107"/>
    </source>
</evidence>
<organism evidence="8 9">
    <name type="scientific">Mycobacteroides franklinii</name>
    <dbReference type="NCBI Taxonomy" id="948102"/>
    <lineage>
        <taxon>Bacteria</taxon>
        <taxon>Bacillati</taxon>
        <taxon>Actinomycetota</taxon>
        <taxon>Actinomycetes</taxon>
        <taxon>Mycobacteriales</taxon>
        <taxon>Mycobacteriaceae</taxon>
        <taxon>Mycobacteroides</taxon>
    </lineage>
</organism>
<protein>
    <submittedName>
        <fullName evidence="8">Phosphate transport system regulatory protein PhoU</fullName>
    </submittedName>
</protein>
<comment type="subcellular location">
    <subcellularLocation>
        <location evidence="1">Cytoplasm</location>
    </subcellularLocation>
</comment>
<accession>A0A1S1L7Q5</accession>
<dbReference type="InterPro" id="IPR028366">
    <property type="entry name" value="PhoU"/>
</dbReference>
<keyword evidence="6" id="KW-0592">Phosphate transport</keyword>
<gene>
    <name evidence="8" type="ORF">BKG76_19935</name>
</gene>
<dbReference type="GO" id="GO:0045936">
    <property type="term" value="P:negative regulation of phosphate metabolic process"/>
    <property type="evidence" value="ECO:0007669"/>
    <property type="project" value="InterPro"/>
</dbReference>
<keyword evidence="5" id="KW-0963">Cytoplasm</keyword>